<keyword evidence="2" id="KW-1185">Reference proteome</keyword>
<accession>A0A7S7SN08</accession>
<dbReference type="InterPro" id="IPR013783">
    <property type="entry name" value="Ig-like_fold"/>
</dbReference>
<dbReference type="KEGG" id="pfer:IRI77_11205"/>
<dbReference type="RefSeq" id="WP_194452151.1">
    <property type="nucleotide sequence ID" value="NZ_CP063849.1"/>
</dbReference>
<dbReference type="Pfam" id="PF05345">
    <property type="entry name" value="He_PIG"/>
    <property type="match status" value="1"/>
</dbReference>
<protein>
    <submittedName>
        <fullName evidence="1">Uncharacterized protein</fullName>
    </submittedName>
</protein>
<evidence type="ECO:0000313" key="2">
    <source>
        <dbReference type="Proteomes" id="UP000593892"/>
    </source>
</evidence>
<dbReference type="Gene3D" id="2.60.40.10">
    <property type="entry name" value="Immunoglobulins"/>
    <property type="match status" value="2"/>
</dbReference>
<reference evidence="1 2" key="1">
    <citation type="submission" date="2020-10" db="EMBL/GenBank/DDBJ databases">
        <title>Complete genome sequence of Paludibaculum fermentans P105T, a facultatively anaerobic acidobacterium capable of dissimilatory Fe(III) reduction.</title>
        <authorList>
            <person name="Dedysh S.N."/>
            <person name="Beletsky A.V."/>
            <person name="Kulichevskaya I.S."/>
            <person name="Mardanov A.V."/>
            <person name="Ravin N.V."/>
        </authorList>
    </citation>
    <scope>NUCLEOTIDE SEQUENCE [LARGE SCALE GENOMIC DNA]</scope>
    <source>
        <strain evidence="1 2">P105</strain>
    </source>
</reference>
<name>A0A7S7SN08_PALFE</name>
<organism evidence="1 2">
    <name type="scientific">Paludibaculum fermentans</name>
    <dbReference type="NCBI Taxonomy" id="1473598"/>
    <lineage>
        <taxon>Bacteria</taxon>
        <taxon>Pseudomonadati</taxon>
        <taxon>Acidobacteriota</taxon>
        <taxon>Terriglobia</taxon>
        <taxon>Bryobacterales</taxon>
        <taxon>Bryobacteraceae</taxon>
        <taxon>Paludibaculum</taxon>
    </lineage>
</organism>
<gene>
    <name evidence="1" type="ORF">IRI77_11205</name>
</gene>
<dbReference type="EMBL" id="CP063849">
    <property type="protein sequence ID" value="QOY90488.1"/>
    <property type="molecule type" value="Genomic_DNA"/>
</dbReference>
<sequence>MHILLLALALTSGSPDWNQPSVGRPWSMPLKAEGGTAPFQWEITGGDLPPGVHLVDLSTVVLGSASAPGLFGAPAEAGQWFVRVQVTDAEGLIAEQWLDLTVSPLSLSRAYVNAPAGQALAWQAVVSEGAAPFEYRLAPQAFLPLGLVLTPDGILRGTVLVPGQYEIPIEVTDAGGNRLRTTLTVNAYGEETSLPALGVRLSVQDCHVVAEFPTMPETIKGELIGGGPGEAVDVVLTNLESGQQAVAHYEDQTLSLASSCAASPSTLSLGIALGL</sequence>
<evidence type="ECO:0000313" key="1">
    <source>
        <dbReference type="EMBL" id="QOY90488.1"/>
    </source>
</evidence>
<dbReference type="AlphaFoldDB" id="A0A7S7SN08"/>
<dbReference type="Proteomes" id="UP000593892">
    <property type="component" value="Chromosome"/>
</dbReference>
<proteinExistence type="predicted"/>